<evidence type="ECO:0000256" key="2">
    <source>
        <dbReference type="ARBA" id="ARBA00022801"/>
    </source>
</evidence>
<keyword evidence="2 4" id="KW-0378">Hydrolase</keyword>
<dbReference type="EC" id="3.2.1.89" evidence="4"/>
<evidence type="ECO:0000256" key="5">
    <source>
        <dbReference type="SAM" id="Phobius"/>
    </source>
</evidence>
<proteinExistence type="inferred from homology"/>
<dbReference type="PANTHER" id="PTHR34983">
    <property type="entry name" value="ARABINOGALACTAN ENDO-BETA-1,4-GALACTANASE A"/>
    <property type="match status" value="1"/>
</dbReference>
<dbReference type="InterPro" id="IPR017853">
    <property type="entry name" value="GH"/>
</dbReference>
<dbReference type="Proteomes" id="UP000003438">
    <property type="component" value="Unassembled WGS sequence"/>
</dbReference>
<name>D1PQN7_9FIRM</name>
<dbReference type="SUPFAM" id="SSF51445">
    <property type="entry name" value="(Trans)glycosidases"/>
    <property type="match status" value="1"/>
</dbReference>
<evidence type="ECO:0000313" key="6">
    <source>
        <dbReference type="EMBL" id="EFB75017.1"/>
    </source>
</evidence>
<dbReference type="GO" id="GO:0045490">
    <property type="term" value="P:pectin catabolic process"/>
    <property type="evidence" value="ECO:0007669"/>
    <property type="project" value="TreeGrafter"/>
</dbReference>
<dbReference type="STRING" id="411471.SUBVAR_06706"/>
<dbReference type="HOGENOM" id="CLU_444743_0_0_9"/>
<dbReference type="GO" id="GO:0031218">
    <property type="term" value="F:arabinogalactan endo-1,4-beta-galactosidase activity"/>
    <property type="evidence" value="ECO:0007669"/>
    <property type="project" value="UniProtKB-EC"/>
</dbReference>
<dbReference type="EMBL" id="ACBY02000047">
    <property type="protein sequence ID" value="EFB75017.1"/>
    <property type="molecule type" value="Genomic_DNA"/>
</dbReference>
<accession>D1PQN7</accession>
<keyword evidence="7" id="KW-1185">Reference proteome</keyword>
<evidence type="ECO:0000256" key="4">
    <source>
        <dbReference type="RuleBase" id="RU361192"/>
    </source>
</evidence>
<gene>
    <name evidence="6" type="ORF">SUBVAR_06706</name>
</gene>
<dbReference type="InterPro" id="IPR011683">
    <property type="entry name" value="Glyco_hydro_53"/>
</dbReference>
<dbReference type="PANTHER" id="PTHR34983:SF2">
    <property type="entry name" value="ENDO-BETA-1,4-GALACTANASE"/>
    <property type="match status" value="1"/>
</dbReference>
<dbReference type="AlphaFoldDB" id="D1PQN7"/>
<comment type="similarity">
    <text evidence="1 4">Belongs to the glycosyl hydrolase 53 family.</text>
</comment>
<comment type="caution">
    <text evidence="6">The sequence shown here is derived from an EMBL/GenBank/DDBJ whole genome shotgun (WGS) entry which is preliminary data.</text>
</comment>
<dbReference type="eggNOG" id="COG3867">
    <property type="taxonomic scope" value="Bacteria"/>
</dbReference>
<keyword evidence="3 4" id="KW-0326">Glycosidase</keyword>
<feature type="transmembrane region" description="Helical" evidence="5">
    <location>
        <begin position="35"/>
        <end position="53"/>
    </location>
</feature>
<organism evidence="6 7">
    <name type="scientific">Subdoligranulum variabile DSM 15176</name>
    <dbReference type="NCBI Taxonomy" id="411471"/>
    <lineage>
        <taxon>Bacteria</taxon>
        <taxon>Bacillati</taxon>
        <taxon>Bacillota</taxon>
        <taxon>Clostridia</taxon>
        <taxon>Eubacteriales</taxon>
        <taxon>Oscillospiraceae</taxon>
        <taxon>Subdoligranulum</taxon>
    </lineage>
</organism>
<reference evidence="6" key="1">
    <citation type="submission" date="2009-12" db="EMBL/GenBank/DDBJ databases">
        <authorList>
            <person name="Weinstock G."/>
            <person name="Sodergren E."/>
            <person name="Clifton S."/>
            <person name="Fulton L."/>
            <person name="Fulton B."/>
            <person name="Courtney L."/>
            <person name="Fronick C."/>
            <person name="Harrison M."/>
            <person name="Strong C."/>
            <person name="Farmer C."/>
            <person name="Delahaunty K."/>
            <person name="Markovic C."/>
            <person name="Hall O."/>
            <person name="Minx P."/>
            <person name="Tomlinson C."/>
            <person name="Mitreva M."/>
            <person name="Nelson J."/>
            <person name="Hou S."/>
            <person name="Wollam A."/>
            <person name="Pepin K.H."/>
            <person name="Johnson M."/>
            <person name="Bhonagiri V."/>
            <person name="Nash W.E."/>
            <person name="Warren W."/>
            <person name="Chinwalla A."/>
            <person name="Mardis E.R."/>
            <person name="Wilson R.K."/>
        </authorList>
    </citation>
    <scope>NUCLEOTIDE SEQUENCE [LARGE SCALE GENOMIC DNA]</scope>
    <source>
        <strain evidence="6">DSM 15176</strain>
    </source>
</reference>
<protein>
    <recommendedName>
        <fullName evidence="4">Arabinogalactan endo-beta-1,4-galactanase</fullName>
        <ecNumber evidence="4">3.2.1.89</ecNumber>
    </recommendedName>
</protein>
<dbReference type="GO" id="GO:0015926">
    <property type="term" value="F:glucosidase activity"/>
    <property type="evidence" value="ECO:0007669"/>
    <property type="project" value="InterPro"/>
</dbReference>
<keyword evidence="5" id="KW-1133">Transmembrane helix</keyword>
<evidence type="ECO:0000256" key="3">
    <source>
        <dbReference type="ARBA" id="ARBA00023295"/>
    </source>
</evidence>
<comment type="catalytic activity">
    <reaction evidence="4">
        <text>The enzyme specifically hydrolyzes (1-&gt;4)-beta-D-galactosidic linkages in type I arabinogalactans.</text>
        <dbReference type="EC" id="3.2.1.89"/>
    </reaction>
</comment>
<dbReference type="Pfam" id="PF07745">
    <property type="entry name" value="Glyco_hydro_53"/>
    <property type="match status" value="1"/>
</dbReference>
<evidence type="ECO:0000313" key="7">
    <source>
        <dbReference type="Proteomes" id="UP000003438"/>
    </source>
</evidence>
<keyword evidence="5" id="KW-0812">Transmembrane</keyword>
<dbReference type="CAZy" id="GH53">
    <property type="family name" value="Glycoside Hydrolase Family 53"/>
</dbReference>
<sequence>MNPEGDRCELFVVQRSPHFYKEVKSVKKCYGVRRIFSALLALAMLLVLAPAAAAQENAVNLLQDGSFDQDIWGGDSPWTCTASDWGGEAESQTVIDRKDPDGSDAAMLHWWSPNEATVTVSQTVTLEAGNYMMRASVQGEKCEALLFCGSQTGARTSLTGYGSWDTLEKTFAVETTGEYTVGVTLPCAPDGWGCLDDLELVRQEEVTPPAPETPVYTVALTADTNSVTAGDTVHLSAVVCKDGEPVTDLAAEGLYLWFWADQWQAGHEGAPVDAVFSNYDENSGHSLTADATLPGEGTYYLAAELKTETDRLAIAFAAVEAAAVEEPQEPAPDPVEAEITVPYVAGSDGDFIRGVDVSSLLSLLNSGVVFRDADGNPLGDSVEAQGKAFMTQLADAGVNWVRLRVWNEPYDALGHGYGGGDNDLNAARQMGQWATEAGLQVLIDFHYSDFWADPGKQQAPKAWKDMTVDEKAAAVSTFTTESLRTLLDAGVNVGMVQIGNETNNGIAGVMYGTDGWDAAAKLFAAGVDAAHAVAAEYNTTILAAVHFTNPETAGRYAGYAKQLADHNVNYDVFASSYYPYWHGSLDNLTAVLQQVADTYGKKVMVAETSWATTL</sequence>
<dbReference type="Gene3D" id="2.60.120.260">
    <property type="entry name" value="Galactose-binding domain-like"/>
    <property type="match status" value="1"/>
</dbReference>
<evidence type="ECO:0000256" key="1">
    <source>
        <dbReference type="ARBA" id="ARBA00010687"/>
    </source>
</evidence>
<keyword evidence="5" id="KW-0472">Membrane</keyword>
<dbReference type="Gene3D" id="3.20.20.80">
    <property type="entry name" value="Glycosidases"/>
    <property type="match status" value="1"/>
</dbReference>